<dbReference type="EMBL" id="BQNB010009915">
    <property type="protein sequence ID" value="GJS70176.1"/>
    <property type="molecule type" value="Genomic_DNA"/>
</dbReference>
<gene>
    <name evidence="2" type="ORF">Tco_0703017</name>
</gene>
<name>A0ABQ4XYH0_9ASTR</name>
<evidence type="ECO:0000256" key="1">
    <source>
        <dbReference type="SAM" id="MobiDB-lite"/>
    </source>
</evidence>
<reference evidence="2" key="2">
    <citation type="submission" date="2022-01" db="EMBL/GenBank/DDBJ databases">
        <authorList>
            <person name="Yamashiro T."/>
            <person name="Shiraishi A."/>
            <person name="Satake H."/>
            <person name="Nakayama K."/>
        </authorList>
    </citation>
    <scope>NUCLEOTIDE SEQUENCE</scope>
</reference>
<feature type="compositionally biased region" description="Polar residues" evidence="1">
    <location>
        <begin position="1"/>
        <end position="14"/>
    </location>
</feature>
<keyword evidence="3" id="KW-1185">Reference proteome</keyword>
<reference evidence="2" key="1">
    <citation type="journal article" date="2022" name="Int. J. Mol. Sci.">
        <title>Draft Genome of Tanacetum Coccineum: Genomic Comparison of Closely Related Tanacetum-Family Plants.</title>
        <authorList>
            <person name="Yamashiro T."/>
            <person name="Shiraishi A."/>
            <person name="Nakayama K."/>
            <person name="Satake H."/>
        </authorList>
    </citation>
    <scope>NUCLEOTIDE SEQUENCE</scope>
</reference>
<accession>A0ABQ4XYH0</accession>
<evidence type="ECO:0000313" key="2">
    <source>
        <dbReference type="EMBL" id="GJS70176.1"/>
    </source>
</evidence>
<sequence length="498" mass="57779">MGGQTSPGNYQYLGSPQEGLYPKRPIPRIRPTEALIAIQTMANHSQKWHDGTTSMNIQSSSSKDRLAALVNKLDNLGRDMKKLKESVHAIQVGCQICEGPHLDKDCPLNEKVKQVEECFQGNSACENNPTHRSFDDYKWEFNLEINKLADEYELGIGKKGRILDHVWEYCNQVHNKNYEWHNYKFENEECEEIGIEDKEYHPPEVQVETFENPEAKSQFSRPARSMIIGNLVEIAAANHYSYDVTHFKGIQSLREDGDNLIDFCLISNLEAMLREFLLNTAYPLPPDTAYLTFFPIQLRMTKVIKGEFEKIKDVKVEDVSLTCDTPLKVFNKEVSRLSGMDNDLLTYEVEVANILCNLKINDDSEHEADDDMGYDPSDVAFAEWIDTNIFDYETPLCSAFNEFNYLLKVDPDLLTKDIMGFKTYEDYKDDWIYEWNKDVPWVYDKPWLDNGIWKDPTPVKHSCKPFNYKTGCSEWPTYSWMHDVYLSKKMMMSHVTNK</sequence>
<dbReference type="Proteomes" id="UP001151760">
    <property type="component" value="Unassembled WGS sequence"/>
</dbReference>
<organism evidence="2 3">
    <name type="scientific">Tanacetum coccineum</name>
    <dbReference type="NCBI Taxonomy" id="301880"/>
    <lineage>
        <taxon>Eukaryota</taxon>
        <taxon>Viridiplantae</taxon>
        <taxon>Streptophyta</taxon>
        <taxon>Embryophyta</taxon>
        <taxon>Tracheophyta</taxon>
        <taxon>Spermatophyta</taxon>
        <taxon>Magnoliopsida</taxon>
        <taxon>eudicotyledons</taxon>
        <taxon>Gunneridae</taxon>
        <taxon>Pentapetalae</taxon>
        <taxon>asterids</taxon>
        <taxon>campanulids</taxon>
        <taxon>Asterales</taxon>
        <taxon>Asteraceae</taxon>
        <taxon>Asteroideae</taxon>
        <taxon>Anthemideae</taxon>
        <taxon>Anthemidinae</taxon>
        <taxon>Tanacetum</taxon>
    </lineage>
</organism>
<evidence type="ECO:0000313" key="3">
    <source>
        <dbReference type="Proteomes" id="UP001151760"/>
    </source>
</evidence>
<feature type="region of interest" description="Disordered" evidence="1">
    <location>
        <begin position="1"/>
        <end position="25"/>
    </location>
</feature>
<comment type="caution">
    <text evidence="2">The sequence shown here is derived from an EMBL/GenBank/DDBJ whole genome shotgun (WGS) entry which is preliminary data.</text>
</comment>
<proteinExistence type="predicted"/>
<protein>
    <submittedName>
        <fullName evidence="2">Uncharacterized protein</fullName>
    </submittedName>
</protein>